<evidence type="ECO:0000313" key="3">
    <source>
        <dbReference type="EMBL" id="WVO23236.1"/>
    </source>
</evidence>
<proteinExistence type="predicted"/>
<feature type="compositionally biased region" description="Low complexity" evidence="1">
    <location>
        <begin position="87"/>
        <end position="99"/>
    </location>
</feature>
<feature type="region of interest" description="Disordered" evidence="1">
    <location>
        <begin position="921"/>
        <end position="948"/>
    </location>
</feature>
<feature type="compositionally biased region" description="Polar residues" evidence="1">
    <location>
        <begin position="207"/>
        <end position="226"/>
    </location>
</feature>
<dbReference type="GeneID" id="89991355"/>
<dbReference type="EMBL" id="CP143812">
    <property type="protein sequence ID" value="WVO23236.1"/>
    <property type="molecule type" value="Genomic_DNA"/>
</dbReference>
<sequence>MLFCFKPEPNDFCPKGIILGFEPSDRSIVTFSETQLDIMVYTEPAPASTPPLASPTREPLTWRKAHTSTKVDDLDSNMASTPLPTIPRRSSSGSSSPRRTVPNIPRHHLAGRHSFVISKPLEGLPRRSANSPRPSISGLPPAGEGSALGIKLHGSPIKSPLSPRPKDLGSPSRNGNGAPSFKEQADSSSNAISFDPNFQPPKRDSPTRNPLSASTRPGASRRNSGSGHARGGQGATGSLQIPLPTSASTSELPSGPSSLSNVRPSAAMIRKKSGEIVKPSLKPRSLSTPDLMRQGQNSPTGTSPNSFGTERSKSVRFADTSQGDAKALESVVLFLREQKVTAVGKAADPDNAQLTETETENDTDASDFVQFRTRKNAAARAADEANQIQLSGASRVPRKRTDFSPDARGSLIGENVILERVELQSGTGLTLRGSVIVRNVAFRKWVAVRFTLDQWQTVSEIAGTHVCHIPASTTGDEGWDRFSFSIKLEDYKRKIDERQLVLCVHYSIENSDWWDSNNGLNYAFTFKKSPPRRPFRSSGPASLGSNYFGDNDFASPLPGLRKGNAPPPSSQIKKVFGSKDSKASSGSSHWAFPRLFPHFNHVDAPPRPDSPAQSPPPNSAYEPPAPPTVHTHLSLSKYCAPSPPQSPSKELPAQSLTAHETHHIPQQSSMDVMAGNYATISPALQLHPYERRSSWNGHANSWDSSRANDKPAGGRTDGDKTPMAMASHSPIISPDVLSPDVSPQKPLTLKRSTGNLRKLVEDAEDENGLITPPSSKGSSPPTPVHASLPPDLVYTSPTSTGDTSSVNTLSTESTPDVASLSIDTELQVGDRGRTGHPNDHRFFSANSYQEFLDKFCFFQSPRMTPNELEPISRPSHIPISGNNSPNGFPFFSHTNASRSPRSTPTPTRHYNSAQEAFGFTAPSQDVTPTKPESLMPHMAHPHPQPVQDSSVSQIISGYHANPTDTMVWAQQIHSDSVSPSLAAAK</sequence>
<feature type="compositionally biased region" description="Polar residues" evidence="1">
    <location>
        <begin position="236"/>
        <end position="263"/>
    </location>
</feature>
<dbReference type="RefSeq" id="XP_064722475.1">
    <property type="nucleotide sequence ID" value="XM_064866403.1"/>
</dbReference>
<dbReference type="InterPro" id="IPR050782">
    <property type="entry name" value="PP1_regulatory_subunit_3"/>
</dbReference>
<feature type="region of interest" description="Disordered" evidence="1">
    <location>
        <begin position="554"/>
        <end position="581"/>
    </location>
</feature>
<keyword evidence="4" id="KW-1185">Reference proteome</keyword>
<reference evidence="3 4" key="1">
    <citation type="submission" date="2024-01" db="EMBL/GenBank/DDBJ databases">
        <title>Comparative genomics of Cryptococcus and Kwoniella reveals pathogenesis evolution and contrasting modes of karyotype evolution via chromosome fusion or intercentromeric recombination.</title>
        <authorList>
            <person name="Coelho M.A."/>
            <person name="David-Palma M."/>
            <person name="Shea T."/>
            <person name="Bowers K."/>
            <person name="McGinley-Smith S."/>
            <person name="Mohammad A.W."/>
            <person name="Gnirke A."/>
            <person name="Yurkov A.M."/>
            <person name="Nowrousian M."/>
            <person name="Sun S."/>
            <person name="Cuomo C.A."/>
            <person name="Heitman J."/>
        </authorList>
    </citation>
    <scope>NUCLEOTIDE SEQUENCE [LARGE SCALE GENOMIC DNA]</scope>
    <source>
        <strain evidence="3 4">7685027</strain>
    </source>
</reference>
<feature type="compositionally biased region" description="Polar residues" evidence="1">
    <location>
        <begin position="795"/>
        <end position="817"/>
    </location>
</feature>
<dbReference type="InterPro" id="IPR005036">
    <property type="entry name" value="CBM21_dom"/>
</dbReference>
<dbReference type="Pfam" id="PF03370">
    <property type="entry name" value="CBM_21"/>
    <property type="match status" value="1"/>
</dbReference>
<feature type="region of interest" description="Disordered" evidence="1">
    <location>
        <begin position="67"/>
        <end position="321"/>
    </location>
</feature>
<dbReference type="Gene3D" id="2.60.40.2440">
    <property type="entry name" value="Carbohydrate binding type-21 domain"/>
    <property type="match status" value="1"/>
</dbReference>
<feature type="region of interest" description="Disordered" evidence="1">
    <location>
        <begin position="601"/>
        <end position="665"/>
    </location>
</feature>
<protein>
    <recommendedName>
        <fullName evidence="2">CBM21 domain-containing protein</fullName>
    </recommendedName>
</protein>
<dbReference type="InterPro" id="IPR038175">
    <property type="entry name" value="CBM21_dom_sf"/>
</dbReference>
<feature type="region of interest" description="Disordered" evidence="1">
    <location>
        <begin position="696"/>
        <end position="817"/>
    </location>
</feature>
<evidence type="ECO:0000256" key="1">
    <source>
        <dbReference type="SAM" id="MobiDB-lite"/>
    </source>
</evidence>
<evidence type="ECO:0000313" key="4">
    <source>
        <dbReference type="Proteomes" id="UP001432216"/>
    </source>
</evidence>
<dbReference type="PANTHER" id="PTHR12307">
    <property type="entry name" value="PROTEIN PHOSPHATASE 1 REGULATORY SUBUNIT"/>
    <property type="match status" value="1"/>
</dbReference>
<feature type="compositionally biased region" description="Polar residues" evidence="1">
    <location>
        <begin position="654"/>
        <end position="665"/>
    </location>
</feature>
<feature type="compositionally biased region" description="Polar residues" evidence="1">
    <location>
        <begin position="696"/>
        <end position="705"/>
    </location>
</feature>
<gene>
    <name evidence="3" type="ORF">IAS62_004583</name>
</gene>
<name>A0ABZ2B1A8_9TREE</name>
<accession>A0ABZ2B1A8</accession>
<organism evidence="3 4">
    <name type="scientific">Cryptococcus decagattii</name>
    <dbReference type="NCBI Taxonomy" id="1859122"/>
    <lineage>
        <taxon>Eukaryota</taxon>
        <taxon>Fungi</taxon>
        <taxon>Dikarya</taxon>
        <taxon>Basidiomycota</taxon>
        <taxon>Agaricomycotina</taxon>
        <taxon>Tremellomycetes</taxon>
        <taxon>Tremellales</taxon>
        <taxon>Cryptococcaceae</taxon>
        <taxon>Cryptococcus</taxon>
        <taxon>Cryptococcus gattii species complex</taxon>
    </lineage>
</organism>
<feature type="domain" description="CBM21" evidence="2">
    <location>
        <begin position="408"/>
        <end position="525"/>
    </location>
</feature>
<evidence type="ECO:0000259" key="2">
    <source>
        <dbReference type="PROSITE" id="PS51159"/>
    </source>
</evidence>
<feature type="compositionally biased region" description="Polar residues" evidence="1">
    <location>
        <begin position="294"/>
        <end position="309"/>
    </location>
</feature>
<feature type="compositionally biased region" description="Pro residues" evidence="1">
    <location>
        <begin position="607"/>
        <end position="627"/>
    </location>
</feature>
<dbReference type="Proteomes" id="UP001432216">
    <property type="component" value="Chromosome 7"/>
</dbReference>
<dbReference type="PROSITE" id="PS51159">
    <property type="entry name" value="CBM21"/>
    <property type="match status" value="1"/>
</dbReference>
<feature type="region of interest" description="Disordered" evidence="1">
    <location>
        <begin position="342"/>
        <end position="365"/>
    </location>
</feature>
<dbReference type="PANTHER" id="PTHR12307:SF36">
    <property type="entry name" value="GLYCOGEN-BINDING SUBUNIT 76A"/>
    <property type="match status" value="1"/>
</dbReference>